<gene>
    <name evidence="1" type="ORF">KZO38_02215</name>
</gene>
<name>A0ABS6YAH8_9BACT</name>
<organism evidence="1 2">
    <name type="scientific">Hoylesella nanceiensis</name>
    <dbReference type="NCBI Taxonomy" id="425941"/>
    <lineage>
        <taxon>Bacteria</taxon>
        <taxon>Pseudomonadati</taxon>
        <taxon>Bacteroidota</taxon>
        <taxon>Bacteroidia</taxon>
        <taxon>Bacteroidales</taxon>
        <taxon>Prevotellaceae</taxon>
        <taxon>Hoylesella</taxon>
    </lineage>
</organism>
<dbReference type="PROSITE" id="PS51257">
    <property type="entry name" value="PROKAR_LIPOPROTEIN"/>
    <property type="match status" value="1"/>
</dbReference>
<evidence type="ECO:0000313" key="1">
    <source>
        <dbReference type="EMBL" id="MBW4768580.1"/>
    </source>
</evidence>
<reference evidence="1 2" key="1">
    <citation type="submission" date="2021-07" db="EMBL/GenBank/DDBJ databases">
        <title>Genomic diversity and antimicrobial resistance of Prevotella spp. isolated from chronic lung disease airways.</title>
        <authorList>
            <person name="Webb K.A."/>
            <person name="Olagoke O.S."/>
            <person name="Baird T."/>
            <person name="Neill J."/>
            <person name="Pham A."/>
            <person name="Wells T.J."/>
            <person name="Ramsay K.A."/>
            <person name="Bell S.C."/>
            <person name="Sarovich D.S."/>
            <person name="Price E.P."/>
        </authorList>
    </citation>
    <scope>NUCLEOTIDE SEQUENCE [LARGE SCALE GENOMIC DNA]</scope>
    <source>
        <strain evidence="1 2">SCHI0011.S.12</strain>
    </source>
</reference>
<dbReference type="Pfam" id="PF01640">
    <property type="entry name" value="Peptidase_C10"/>
    <property type="match status" value="1"/>
</dbReference>
<accession>A0ABS6YAH8</accession>
<sequence length="478" mass="52904">MNRNKTTKLLINLAVILLTACGQNELSEVKSLPKANGLVNLTSEEYASIAFDNPRELTEGEAISIAKDFIAAQEEFTGVRKTKSKFIIPTFSVIDKSYYSSCSKAKEKTRVLITGNEDLKIPIYRLSINTGKTTGIMLVSGDERAKKVIAYIPLVNKDLDLPAAKHLEELTKANLLDNIKNINHLKDSLKIKTIDKISTKLGIDGSEFRFSKIENYISVNDEPLSKSKPITTPPTQVLSYVIPMCSTEWDQSAPYNLKLPVGNVDGIQKNYYAGCGVIAIAQILAFVEPKMTVFGININWNYLKQKSYISNSDPEDKKEMAGCLIKDIYTKTGAYPVYNSNGEITGTATTTSAIFSYINTYANTSSIKHWNSDNVRNSILALRPVVTAGSATTPNAAHAFIVDGYLLCKQFYGNVAASQTKSKELVKKYDLYFHANLGWGGYCDGYYLINKDTSVDFESGGYVYKTEKLKIISSIVKK</sequence>
<dbReference type="RefSeq" id="WP_219479480.1">
    <property type="nucleotide sequence ID" value="NZ_JAHXCT010000001.1"/>
</dbReference>
<dbReference type="EMBL" id="JAHXCT010000001">
    <property type="protein sequence ID" value="MBW4768580.1"/>
    <property type="molecule type" value="Genomic_DNA"/>
</dbReference>
<proteinExistence type="predicted"/>
<dbReference type="InterPro" id="IPR000200">
    <property type="entry name" value="Peptidase_C10"/>
</dbReference>
<comment type="caution">
    <text evidence="1">The sequence shown here is derived from an EMBL/GenBank/DDBJ whole genome shotgun (WGS) entry which is preliminary data.</text>
</comment>
<keyword evidence="2" id="KW-1185">Reference proteome</keyword>
<dbReference type="Proteomes" id="UP000788426">
    <property type="component" value="Unassembled WGS sequence"/>
</dbReference>
<evidence type="ECO:0000313" key="2">
    <source>
        <dbReference type="Proteomes" id="UP000788426"/>
    </source>
</evidence>
<protein>
    <submittedName>
        <fullName evidence="1">C10 family peptidase</fullName>
    </submittedName>
</protein>